<dbReference type="OrthoDB" id="546755at2759"/>
<dbReference type="EMBL" id="LSYV01000003">
    <property type="protein sequence ID" value="KXZ55640.1"/>
    <property type="molecule type" value="Genomic_DNA"/>
</dbReference>
<dbReference type="Gene3D" id="3.30.710.10">
    <property type="entry name" value="Potassium Channel Kv1.1, Chain A"/>
    <property type="match status" value="1"/>
</dbReference>
<dbReference type="InterPro" id="IPR011333">
    <property type="entry name" value="SKP1/BTB/POZ_sf"/>
</dbReference>
<dbReference type="STRING" id="33097.A0A150H228"/>
<dbReference type="PANTHER" id="PTHR24410">
    <property type="entry name" value="HL07962P-RELATED"/>
    <property type="match status" value="1"/>
</dbReference>
<dbReference type="InterPro" id="IPR051481">
    <property type="entry name" value="BTB-POZ/Galectin-3-binding"/>
</dbReference>
<gene>
    <name evidence="2" type="ORF">GPECTOR_2g1190</name>
</gene>
<name>A0A150H228_GONPE</name>
<proteinExistence type="predicted"/>
<dbReference type="AlphaFoldDB" id="A0A150H228"/>
<organism evidence="2 3">
    <name type="scientific">Gonium pectorale</name>
    <name type="common">Green alga</name>
    <dbReference type="NCBI Taxonomy" id="33097"/>
    <lineage>
        <taxon>Eukaryota</taxon>
        <taxon>Viridiplantae</taxon>
        <taxon>Chlorophyta</taxon>
        <taxon>core chlorophytes</taxon>
        <taxon>Chlorophyceae</taxon>
        <taxon>CS clade</taxon>
        <taxon>Chlamydomonadales</taxon>
        <taxon>Volvocaceae</taxon>
        <taxon>Gonium</taxon>
    </lineage>
</organism>
<evidence type="ECO:0000313" key="3">
    <source>
        <dbReference type="Proteomes" id="UP000075714"/>
    </source>
</evidence>
<evidence type="ECO:0000313" key="2">
    <source>
        <dbReference type="EMBL" id="KXZ55640.1"/>
    </source>
</evidence>
<dbReference type="Proteomes" id="UP000075714">
    <property type="component" value="Unassembled WGS sequence"/>
</dbReference>
<sequence>MEELPAHQFVLRYASERFATEMKRWVSQPSCAAASGGGRVELRVSLRSQDEVPSARAAIGFAYTGRVVAGSVREALQVRRQGDYLQLDGCQAACDEHILARLKATANADQQAGAPANAAAGGTPGQPEAVGSAAALELFACREIWPDPSQDASFTPVIVAAKDALVTYFGDAQAALSRPALRQELLALPAEAMEALLESDEFGTDSESTVLLLLATWMQGNYHRTGEAERRRLCRLVRLVQLSRPYLAFVLPALAADHEAKPGEPAGWFAIGTLETAFVSQYAAATTELRKRMEEDAEFLSFDLFRTTYSTKPRRQCVPEAGVSVAWFIPQEQLGLAAREAGSLWSLDVAFEEGLTAVAQGLEWVPYVYHKNGESAAGVFVRAELPKALKQPEQQAQAAGAAAGAVEGPLARWADYLNDGKLSGELRLYRGK</sequence>
<dbReference type="Gene3D" id="1.25.40.420">
    <property type="match status" value="1"/>
</dbReference>
<dbReference type="InterPro" id="IPR011705">
    <property type="entry name" value="BACK"/>
</dbReference>
<dbReference type="Pfam" id="PF07707">
    <property type="entry name" value="BACK"/>
    <property type="match status" value="1"/>
</dbReference>
<comment type="caution">
    <text evidence="2">The sequence shown here is derived from an EMBL/GenBank/DDBJ whole genome shotgun (WGS) entry which is preliminary data.</text>
</comment>
<reference evidence="3" key="1">
    <citation type="journal article" date="2016" name="Nat. Commun.">
        <title>The Gonium pectorale genome demonstrates co-option of cell cycle regulation during the evolution of multicellularity.</title>
        <authorList>
            <person name="Hanschen E.R."/>
            <person name="Marriage T.N."/>
            <person name="Ferris P.J."/>
            <person name="Hamaji T."/>
            <person name="Toyoda A."/>
            <person name="Fujiyama A."/>
            <person name="Neme R."/>
            <person name="Noguchi H."/>
            <person name="Minakuchi Y."/>
            <person name="Suzuki M."/>
            <person name="Kawai-Toyooka H."/>
            <person name="Smith D.R."/>
            <person name="Sparks H."/>
            <person name="Anderson J."/>
            <person name="Bakaric R."/>
            <person name="Luria V."/>
            <person name="Karger A."/>
            <person name="Kirschner M.W."/>
            <person name="Durand P.M."/>
            <person name="Michod R.E."/>
            <person name="Nozaki H."/>
            <person name="Olson B.J."/>
        </authorList>
    </citation>
    <scope>NUCLEOTIDE SEQUENCE [LARGE SCALE GENOMIC DNA]</scope>
    <source>
        <strain evidence="3">NIES-2863</strain>
    </source>
</reference>
<keyword evidence="3" id="KW-1185">Reference proteome</keyword>
<protein>
    <recommendedName>
        <fullName evidence="1">BACK domain-containing protein</fullName>
    </recommendedName>
</protein>
<feature type="domain" description="BACK" evidence="1">
    <location>
        <begin position="182"/>
        <end position="248"/>
    </location>
</feature>
<dbReference type="PANTHER" id="PTHR24410:SF23">
    <property type="entry name" value="BTB DOMAIN-CONTAINING PROTEIN-RELATED"/>
    <property type="match status" value="1"/>
</dbReference>
<accession>A0A150H228</accession>
<evidence type="ECO:0000259" key="1">
    <source>
        <dbReference type="Pfam" id="PF07707"/>
    </source>
</evidence>